<dbReference type="RefSeq" id="WP_006844750.1">
    <property type="nucleotide sequence ID" value="NZ_AQWJ01000021.1"/>
</dbReference>
<gene>
    <name evidence="1" type="ORF">HMPREF9456_03384</name>
</gene>
<keyword evidence="2" id="KW-1185">Reference proteome</keyword>
<dbReference type="EMBL" id="ADLW01000022">
    <property type="protein sequence ID" value="EGK04681.1"/>
    <property type="molecule type" value="Genomic_DNA"/>
</dbReference>
<dbReference type="Proteomes" id="UP000006420">
    <property type="component" value="Unassembled WGS sequence"/>
</dbReference>
<protein>
    <submittedName>
        <fullName evidence="1">Uncharacterized protein</fullName>
    </submittedName>
</protein>
<name>F8X575_9BACT</name>
<dbReference type="GeneID" id="78083974"/>
<organism evidence="1 2">
    <name type="scientific">Dysgonomonas mossii DSM 22836</name>
    <dbReference type="NCBI Taxonomy" id="742767"/>
    <lineage>
        <taxon>Bacteria</taxon>
        <taxon>Pseudomonadati</taxon>
        <taxon>Bacteroidota</taxon>
        <taxon>Bacteroidia</taxon>
        <taxon>Bacteroidales</taxon>
        <taxon>Dysgonomonadaceae</taxon>
        <taxon>Dysgonomonas</taxon>
    </lineage>
</organism>
<dbReference type="STRING" id="742767.HMPREF9456_03384"/>
<comment type="caution">
    <text evidence="1">The sequence shown here is derived from an EMBL/GenBank/DDBJ whole genome shotgun (WGS) entry which is preliminary data.</text>
</comment>
<evidence type="ECO:0000313" key="2">
    <source>
        <dbReference type="Proteomes" id="UP000006420"/>
    </source>
</evidence>
<reference evidence="1 2" key="1">
    <citation type="submission" date="2011-04" db="EMBL/GenBank/DDBJ databases">
        <title>The Genome Sequence of Dysgonomonas mossii DSM 22836.</title>
        <authorList>
            <consortium name="The Broad Institute Genome Sequencing Platform"/>
            <person name="Earl A."/>
            <person name="Ward D."/>
            <person name="Feldgarden M."/>
            <person name="Gevers D."/>
            <person name="Pudlo N."/>
            <person name="Martens E."/>
            <person name="Allen-Vercoe E."/>
            <person name="Young S.K."/>
            <person name="Zeng Q."/>
            <person name="Gargeya S."/>
            <person name="Fitzgerald M."/>
            <person name="Haas B."/>
            <person name="Abouelleil A."/>
            <person name="Alvarado L."/>
            <person name="Arachchi H.M."/>
            <person name="Berlin A."/>
            <person name="Brown A."/>
            <person name="Chapman S.B."/>
            <person name="Chen Z."/>
            <person name="Dunbar C."/>
            <person name="Freedman E."/>
            <person name="Gearin G."/>
            <person name="Gellesch M."/>
            <person name="Goldberg J."/>
            <person name="Griggs A."/>
            <person name="Gujja S."/>
            <person name="Heiman D."/>
            <person name="Howarth C."/>
            <person name="Larson L."/>
            <person name="Lui A."/>
            <person name="MacDonald P.J.P."/>
            <person name="Mehta T."/>
            <person name="Montmayeur A."/>
            <person name="Murphy C."/>
            <person name="Neiman D."/>
            <person name="Pearson M."/>
            <person name="Priest M."/>
            <person name="Roberts A."/>
            <person name="Saif S."/>
            <person name="Shea T."/>
            <person name="Shenoy N."/>
            <person name="Sisk P."/>
            <person name="Stolte C."/>
            <person name="Sykes S."/>
            <person name="Yandava C."/>
            <person name="Wortman J."/>
            <person name="Nusbaum C."/>
            <person name="Birren B."/>
        </authorList>
    </citation>
    <scope>NUCLEOTIDE SEQUENCE [LARGE SCALE GENOMIC DNA]</scope>
    <source>
        <strain evidence="1 2">DSM 22836</strain>
    </source>
</reference>
<evidence type="ECO:0000313" key="1">
    <source>
        <dbReference type="EMBL" id="EGK04681.1"/>
    </source>
</evidence>
<sequence>MQEDIIKYKWRRGDKYGDAPINSIRDLGESILGKLDTAISFMYLFRRFGMPEQTNRDEYKILYCYEFKYKDMLFSVHASYYEHVYFNALMPKHYKSERIKEYRKITAKLAKDSLREGVVYMPYSIPYFNNFSKPIQAKINKLYDDKAKEYFSEEDYQFLCDYKFSDELFANTPYYDKIKPFNKELCKIFRAYISEDQLGLFKGDTISNYPNLEIQCKEFFNELLRGYYLRDVPINIRGYENENNVIKLFENEED</sequence>
<dbReference type="AlphaFoldDB" id="F8X575"/>
<dbReference type="HOGENOM" id="CLU_1092960_0_0_10"/>
<accession>F8X575</accession>
<proteinExistence type="predicted"/>